<dbReference type="GO" id="GO:0016491">
    <property type="term" value="F:oxidoreductase activity"/>
    <property type="evidence" value="ECO:0007669"/>
    <property type="project" value="InterPro"/>
</dbReference>
<feature type="signal peptide" evidence="1">
    <location>
        <begin position="1"/>
        <end position="20"/>
    </location>
</feature>
<comment type="caution">
    <text evidence="3">The sequence shown here is derived from an EMBL/GenBank/DDBJ whole genome shotgun (WGS) entry which is preliminary data.</text>
</comment>
<dbReference type="PROSITE" id="PS51352">
    <property type="entry name" value="THIOREDOXIN_2"/>
    <property type="match status" value="1"/>
</dbReference>
<gene>
    <name evidence="3" type="ORF">HHL22_22315</name>
</gene>
<dbReference type="InterPro" id="IPR013766">
    <property type="entry name" value="Thioredoxin_domain"/>
</dbReference>
<dbReference type="InterPro" id="IPR036249">
    <property type="entry name" value="Thioredoxin-like_sf"/>
</dbReference>
<name>A0A7Y0AIK3_9BACT</name>
<evidence type="ECO:0000313" key="4">
    <source>
        <dbReference type="Proteomes" id="UP000559626"/>
    </source>
</evidence>
<dbReference type="InterPro" id="IPR050553">
    <property type="entry name" value="Thioredoxin_ResA/DsbE_sf"/>
</dbReference>
<feature type="chain" id="PRO_5031464348" evidence="1">
    <location>
        <begin position="21"/>
        <end position="221"/>
    </location>
</feature>
<proteinExistence type="predicted"/>
<evidence type="ECO:0000256" key="1">
    <source>
        <dbReference type="SAM" id="SignalP"/>
    </source>
</evidence>
<evidence type="ECO:0000259" key="2">
    <source>
        <dbReference type="PROSITE" id="PS51352"/>
    </source>
</evidence>
<evidence type="ECO:0000313" key="3">
    <source>
        <dbReference type="EMBL" id="NML67944.1"/>
    </source>
</evidence>
<dbReference type="InterPro" id="IPR013740">
    <property type="entry name" value="Redoxin"/>
</dbReference>
<organism evidence="3 4">
    <name type="scientific">Hymenobacter polaris</name>
    <dbReference type="NCBI Taxonomy" id="2682546"/>
    <lineage>
        <taxon>Bacteria</taxon>
        <taxon>Pseudomonadati</taxon>
        <taxon>Bacteroidota</taxon>
        <taxon>Cytophagia</taxon>
        <taxon>Cytophagales</taxon>
        <taxon>Hymenobacteraceae</taxon>
        <taxon>Hymenobacter</taxon>
    </lineage>
</organism>
<dbReference type="Proteomes" id="UP000559626">
    <property type="component" value="Unassembled WGS sequence"/>
</dbReference>
<dbReference type="PANTHER" id="PTHR42852:SF13">
    <property type="entry name" value="PROTEIN DIPZ"/>
    <property type="match status" value="1"/>
</dbReference>
<reference evidence="3 4" key="1">
    <citation type="submission" date="2020-04" db="EMBL/GenBank/DDBJ databases">
        <title>Hymenobacter polaris sp. nov., isolated from Arctic soil.</title>
        <authorList>
            <person name="Dahal R.H."/>
        </authorList>
    </citation>
    <scope>NUCLEOTIDE SEQUENCE [LARGE SCALE GENOMIC DNA]</scope>
    <source>
        <strain evidence="3 4">RP-2-7</strain>
    </source>
</reference>
<dbReference type="Gene3D" id="3.40.30.10">
    <property type="entry name" value="Glutaredoxin"/>
    <property type="match status" value="1"/>
</dbReference>
<accession>A0A7Y0AIK3</accession>
<dbReference type="PANTHER" id="PTHR42852">
    <property type="entry name" value="THIOL:DISULFIDE INTERCHANGE PROTEIN DSBE"/>
    <property type="match status" value="1"/>
</dbReference>
<dbReference type="RefSeq" id="WP_169533649.1">
    <property type="nucleotide sequence ID" value="NZ_JABBGH010000004.1"/>
</dbReference>
<dbReference type="SUPFAM" id="SSF52833">
    <property type="entry name" value="Thioredoxin-like"/>
    <property type="match status" value="1"/>
</dbReference>
<protein>
    <submittedName>
        <fullName evidence="3">TlpA family protein disulfide reductase</fullName>
    </submittedName>
</protein>
<sequence>MKHLLLAAGLLLALGAQAQAQVVLTPAQVNALTKDYATWYSYAYYHVPLTRDFKALDQAGRPITKKTFLQQLVTGKVVALANVGASLQPVYQLYAYAGKDAQLRSVSQQLAQAALFFVDQVGKPLPAFHFTDLQGNSYTPASTRGKVLVVKCWFIHCVACVKEFPEVNALAATYRSNKEVLFLSLATDEATPLRKFLQQQPLQYAVIPHTREYIQSKRSCA</sequence>
<feature type="domain" description="Thioredoxin" evidence="2">
    <location>
        <begin position="119"/>
        <end position="221"/>
    </location>
</feature>
<dbReference type="Pfam" id="PF08534">
    <property type="entry name" value="Redoxin"/>
    <property type="match status" value="1"/>
</dbReference>
<dbReference type="CDD" id="cd02966">
    <property type="entry name" value="TlpA_like_family"/>
    <property type="match status" value="1"/>
</dbReference>
<dbReference type="EMBL" id="JABBGH010000004">
    <property type="protein sequence ID" value="NML67944.1"/>
    <property type="molecule type" value="Genomic_DNA"/>
</dbReference>
<dbReference type="AlphaFoldDB" id="A0A7Y0AIK3"/>
<keyword evidence="1" id="KW-0732">Signal</keyword>
<keyword evidence="4" id="KW-1185">Reference proteome</keyword>